<evidence type="ECO:0000313" key="2">
    <source>
        <dbReference type="EMBL" id="SMP58374.1"/>
    </source>
</evidence>
<evidence type="ECO:0008006" key="4">
    <source>
        <dbReference type="Google" id="ProtNLM"/>
    </source>
</evidence>
<sequence>MDDTHLTEEELRKVTEGEAAASLLESPAYLLAIERVRSQCAEGILRSAPGDTAQREHLYNLSRGLAAVTEELVSIQSEGQAIAENATRSTPGTDDTDLFQEETGAEY</sequence>
<dbReference type="RefSeq" id="WP_283405432.1">
    <property type="nucleotide sequence ID" value="NZ_FXUI01000002.1"/>
</dbReference>
<evidence type="ECO:0000313" key="3">
    <source>
        <dbReference type="Proteomes" id="UP001157910"/>
    </source>
</evidence>
<accession>A0ABY1Q6X6</accession>
<dbReference type="EMBL" id="FXUI01000002">
    <property type="protein sequence ID" value="SMP58374.1"/>
    <property type="molecule type" value="Genomic_DNA"/>
</dbReference>
<name>A0ABY1Q6X6_9SPHN</name>
<comment type="caution">
    <text evidence="2">The sequence shown here is derived from an EMBL/GenBank/DDBJ whole genome shotgun (WGS) entry which is preliminary data.</text>
</comment>
<proteinExistence type="predicted"/>
<organism evidence="2 3">
    <name type="scientific">Novosphingobium panipatense</name>
    <dbReference type="NCBI Taxonomy" id="428991"/>
    <lineage>
        <taxon>Bacteria</taxon>
        <taxon>Pseudomonadati</taxon>
        <taxon>Pseudomonadota</taxon>
        <taxon>Alphaproteobacteria</taxon>
        <taxon>Sphingomonadales</taxon>
        <taxon>Sphingomonadaceae</taxon>
        <taxon>Novosphingobium</taxon>
    </lineage>
</organism>
<keyword evidence="3" id="KW-1185">Reference proteome</keyword>
<dbReference type="Proteomes" id="UP001157910">
    <property type="component" value="Unassembled WGS sequence"/>
</dbReference>
<gene>
    <name evidence="2" type="ORF">SAMN06296065_102459</name>
</gene>
<feature type="compositionally biased region" description="Acidic residues" evidence="1">
    <location>
        <begin position="94"/>
        <end position="107"/>
    </location>
</feature>
<evidence type="ECO:0000256" key="1">
    <source>
        <dbReference type="SAM" id="MobiDB-lite"/>
    </source>
</evidence>
<protein>
    <recommendedName>
        <fullName evidence="4">Terminase small subunit</fullName>
    </recommendedName>
</protein>
<feature type="region of interest" description="Disordered" evidence="1">
    <location>
        <begin position="82"/>
        <end position="107"/>
    </location>
</feature>
<reference evidence="2 3" key="1">
    <citation type="submission" date="2017-05" db="EMBL/GenBank/DDBJ databases">
        <authorList>
            <person name="Varghese N."/>
            <person name="Submissions S."/>
        </authorList>
    </citation>
    <scope>NUCLEOTIDE SEQUENCE [LARGE SCALE GENOMIC DNA]</scope>
    <source>
        <strain evidence="2 3">SM16</strain>
    </source>
</reference>